<name>A0A2M4B6G5_9DIPT</name>
<accession>A0A2M4B6G5</accession>
<organism evidence="1">
    <name type="scientific">Anopheles triannulatus</name>
    <dbReference type="NCBI Taxonomy" id="58253"/>
    <lineage>
        <taxon>Eukaryota</taxon>
        <taxon>Metazoa</taxon>
        <taxon>Ecdysozoa</taxon>
        <taxon>Arthropoda</taxon>
        <taxon>Hexapoda</taxon>
        <taxon>Insecta</taxon>
        <taxon>Pterygota</taxon>
        <taxon>Neoptera</taxon>
        <taxon>Endopterygota</taxon>
        <taxon>Diptera</taxon>
        <taxon>Nematocera</taxon>
        <taxon>Culicoidea</taxon>
        <taxon>Culicidae</taxon>
        <taxon>Anophelinae</taxon>
        <taxon>Anopheles</taxon>
    </lineage>
</organism>
<protein>
    <submittedName>
        <fullName evidence="1">Putative secreted protein</fullName>
    </submittedName>
</protein>
<reference evidence="1" key="1">
    <citation type="submission" date="2018-01" db="EMBL/GenBank/DDBJ databases">
        <title>An insight into the sialome of Amazonian anophelines.</title>
        <authorList>
            <person name="Ribeiro J.M."/>
            <person name="Scarpassa V."/>
            <person name="Calvo E."/>
        </authorList>
    </citation>
    <scope>NUCLEOTIDE SEQUENCE</scope>
    <source>
        <tissue evidence="1">Salivary glands</tissue>
    </source>
</reference>
<dbReference type="EMBL" id="GGFK01015305">
    <property type="protein sequence ID" value="MBW48626.1"/>
    <property type="molecule type" value="Transcribed_RNA"/>
</dbReference>
<proteinExistence type="predicted"/>
<evidence type="ECO:0000313" key="1">
    <source>
        <dbReference type="EMBL" id="MBW48626.1"/>
    </source>
</evidence>
<sequence>MFSLCSSFLAAWSGPGPGTVLCHHSIRTRTLLVLEDDVLVVVRFEAPELAVVARDRSLLHAGRGQRVFADVRDVLLED</sequence>
<dbReference type="AlphaFoldDB" id="A0A2M4B6G5"/>